<sequence length="426" mass="48623">MNELIKTLSENVKPKYVKNYDNYQHGEFVQYSGQLWDDKEIYAAIDTLLNGAWVTAGEKVARFQHMFSRRFNVKHSHMVNSGSSANLVLITAVKKHLEWQDGDEIIVSPVGFPTTIAPIVQNGMKPVFIDIELASLNFDVSLIESAITEKTKAIFVSPVLGNPPNIDLLLEICKKHNLTLLGDNCDSLGTMWKDKLITDYYYAWTTSFYPAHHISTGEGGMVCTDDDELIATMRSVSWWGRDCYCVGATNLLECGTCGKRFDTWLNDYDGIIDHKYVFTNIGYNLKPLDLQGAIGLEQLKKFDMLESKRREYKLKIQEMIELNIKEVRVINAVVNSDPSWFGVPIFCESQEVKERLVKHFEDNKVQTRNYFAGNILLHPGYKHLDDFKKYPNSNLALSNVFFVGCSPLYNDKVLAYVEDVCKKWNS</sequence>
<dbReference type="InterPro" id="IPR015422">
    <property type="entry name" value="PyrdxlP-dep_Trfase_small"/>
</dbReference>
<evidence type="ECO:0000313" key="1">
    <source>
        <dbReference type="EMBL" id="CAB4133354.1"/>
    </source>
</evidence>
<dbReference type="Gene3D" id="3.90.1150.10">
    <property type="entry name" value="Aspartate Aminotransferase, domain 1"/>
    <property type="match status" value="1"/>
</dbReference>
<organism evidence="1">
    <name type="scientific">uncultured Caudovirales phage</name>
    <dbReference type="NCBI Taxonomy" id="2100421"/>
    <lineage>
        <taxon>Viruses</taxon>
        <taxon>Duplodnaviria</taxon>
        <taxon>Heunggongvirae</taxon>
        <taxon>Uroviricota</taxon>
        <taxon>Caudoviricetes</taxon>
        <taxon>Peduoviridae</taxon>
        <taxon>Maltschvirus</taxon>
        <taxon>Maltschvirus maltsch</taxon>
    </lineage>
</organism>
<dbReference type="EMBL" id="LR796270">
    <property type="protein sequence ID" value="CAB4133354.1"/>
    <property type="molecule type" value="Genomic_DNA"/>
</dbReference>
<dbReference type="InterPro" id="IPR000653">
    <property type="entry name" value="DegT/StrS_aminotransferase"/>
</dbReference>
<name>A0A6J5LFL8_9CAUD</name>
<dbReference type="PANTHER" id="PTHR30244:SF34">
    <property type="entry name" value="DTDP-4-AMINO-4,6-DIDEOXYGALACTOSE TRANSAMINASE"/>
    <property type="match status" value="1"/>
</dbReference>
<accession>A0A6J5LFL8</accession>
<dbReference type="GO" id="GO:0008483">
    <property type="term" value="F:transaminase activity"/>
    <property type="evidence" value="ECO:0007669"/>
    <property type="project" value="TreeGrafter"/>
</dbReference>
<dbReference type="InterPro" id="IPR015421">
    <property type="entry name" value="PyrdxlP-dep_Trfase_major"/>
</dbReference>
<gene>
    <name evidence="1" type="ORF">UFOVP250_139</name>
</gene>
<protein>
    <submittedName>
        <fullName evidence="1">WecE Predicted pyridoxal phosphate-dependent enzyme apparently involved in regulation of cell wall biogenesis</fullName>
    </submittedName>
</protein>
<dbReference type="PANTHER" id="PTHR30244">
    <property type="entry name" value="TRANSAMINASE"/>
    <property type="match status" value="1"/>
</dbReference>
<dbReference type="GO" id="GO:0000271">
    <property type="term" value="P:polysaccharide biosynthetic process"/>
    <property type="evidence" value="ECO:0007669"/>
    <property type="project" value="TreeGrafter"/>
</dbReference>
<dbReference type="Pfam" id="PF01041">
    <property type="entry name" value="DegT_DnrJ_EryC1"/>
    <property type="match status" value="1"/>
</dbReference>
<reference evidence="1" key="1">
    <citation type="submission" date="2020-04" db="EMBL/GenBank/DDBJ databases">
        <authorList>
            <person name="Chiriac C."/>
            <person name="Salcher M."/>
            <person name="Ghai R."/>
            <person name="Kavagutti S V."/>
        </authorList>
    </citation>
    <scope>NUCLEOTIDE SEQUENCE</scope>
</reference>
<proteinExistence type="predicted"/>
<dbReference type="GO" id="GO:0030170">
    <property type="term" value="F:pyridoxal phosphate binding"/>
    <property type="evidence" value="ECO:0007669"/>
    <property type="project" value="TreeGrafter"/>
</dbReference>
<dbReference type="PIRSF" id="PIRSF000390">
    <property type="entry name" value="PLP_StrS"/>
    <property type="match status" value="1"/>
</dbReference>
<dbReference type="Gene3D" id="3.40.640.10">
    <property type="entry name" value="Type I PLP-dependent aspartate aminotransferase-like (Major domain)"/>
    <property type="match status" value="1"/>
</dbReference>
<dbReference type="SUPFAM" id="SSF53383">
    <property type="entry name" value="PLP-dependent transferases"/>
    <property type="match status" value="1"/>
</dbReference>
<dbReference type="InterPro" id="IPR015424">
    <property type="entry name" value="PyrdxlP-dep_Trfase"/>
</dbReference>